<evidence type="ECO:0000313" key="3">
    <source>
        <dbReference type="Proteomes" id="UP000304941"/>
    </source>
</evidence>
<organism evidence="2 3">
    <name type="scientific">Pseudomonas edaphica</name>
    <dbReference type="NCBI Taxonomy" id="2006980"/>
    <lineage>
        <taxon>Bacteria</taxon>
        <taxon>Pseudomonadati</taxon>
        <taxon>Pseudomonadota</taxon>
        <taxon>Gammaproteobacteria</taxon>
        <taxon>Pseudomonadales</taxon>
        <taxon>Pseudomonadaceae</taxon>
        <taxon>Pseudomonas</taxon>
    </lineage>
</organism>
<evidence type="ECO:0000313" key="2">
    <source>
        <dbReference type="EMBL" id="TLG83093.1"/>
    </source>
</evidence>
<dbReference type="PROSITE" id="PS51186">
    <property type="entry name" value="GNAT"/>
    <property type="match status" value="1"/>
</dbReference>
<dbReference type="Gene3D" id="3.40.630.30">
    <property type="match status" value="1"/>
</dbReference>
<dbReference type="InterPro" id="IPR000182">
    <property type="entry name" value="GNAT_dom"/>
</dbReference>
<name>A0ABY2TUD7_9PSED</name>
<dbReference type="SUPFAM" id="SSF55729">
    <property type="entry name" value="Acyl-CoA N-acyltransferases (Nat)"/>
    <property type="match status" value="1"/>
</dbReference>
<dbReference type="Pfam" id="PF13508">
    <property type="entry name" value="Acetyltransf_7"/>
    <property type="match status" value="1"/>
</dbReference>
<comment type="caution">
    <text evidence="2">The sequence shown here is derived from an EMBL/GenBank/DDBJ whole genome shotgun (WGS) entry which is preliminary data.</text>
</comment>
<dbReference type="Proteomes" id="UP000304941">
    <property type="component" value="Unassembled WGS sequence"/>
</dbReference>
<evidence type="ECO:0000259" key="1">
    <source>
        <dbReference type="PROSITE" id="PS51186"/>
    </source>
</evidence>
<keyword evidence="3" id="KW-1185">Reference proteome</keyword>
<accession>A0ABY2TUD7</accession>
<protein>
    <submittedName>
        <fullName evidence="2">GNAT family N-acetyltransferase</fullName>
    </submittedName>
</protein>
<dbReference type="RefSeq" id="WP_138454398.1">
    <property type="nucleotide sequence ID" value="NZ_VBVZ01001109.1"/>
</dbReference>
<reference evidence="2 3" key="1">
    <citation type="submission" date="2019-05" db="EMBL/GenBank/DDBJ databases">
        <title>Pseudomonas edaphica sp. nov., isolated from rhizospheric soil of Cistus ladanifer L. in Spain.</title>
        <authorList>
            <person name="Peix A."/>
        </authorList>
    </citation>
    <scope>NUCLEOTIDE SEQUENCE [LARGE SCALE GENOMIC DNA]</scope>
    <source>
        <strain evidence="2 3">RD25</strain>
    </source>
</reference>
<dbReference type="InterPro" id="IPR016181">
    <property type="entry name" value="Acyl_CoA_acyltransferase"/>
</dbReference>
<proteinExistence type="predicted"/>
<gene>
    <name evidence="2" type="ORF">FEM54_33525</name>
</gene>
<feature type="domain" description="N-acetyltransferase" evidence="1">
    <location>
        <begin position="1"/>
        <end position="88"/>
    </location>
</feature>
<dbReference type="CDD" id="cd04301">
    <property type="entry name" value="NAT_SF"/>
    <property type="match status" value="1"/>
</dbReference>
<feature type="non-terminal residue" evidence="2">
    <location>
        <position position="1"/>
    </location>
</feature>
<sequence>VLACLPSESVHVLPLLGIHPQFQGKHYGEQLLQAVHNWCAEDPHSSGVVLDTGNSRYLDFYKRQGYEEIGEVAVGPVLEHVFFHPNPQALHAATA</sequence>
<dbReference type="EMBL" id="VBVZ01001109">
    <property type="protein sequence ID" value="TLG83093.1"/>
    <property type="molecule type" value="Genomic_DNA"/>
</dbReference>